<proteinExistence type="predicted"/>
<evidence type="ECO:0000313" key="2">
    <source>
        <dbReference type="WBParaSite" id="ALUE_0001775301-mRNA-1"/>
    </source>
</evidence>
<reference evidence="2" key="1">
    <citation type="submission" date="2017-02" db="UniProtKB">
        <authorList>
            <consortium name="WormBaseParasite"/>
        </authorList>
    </citation>
    <scope>IDENTIFICATION</scope>
</reference>
<accession>A0A0M3IH90</accession>
<organism evidence="1 2">
    <name type="scientific">Ascaris lumbricoides</name>
    <name type="common">Giant roundworm</name>
    <dbReference type="NCBI Taxonomy" id="6252"/>
    <lineage>
        <taxon>Eukaryota</taxon>
        <taxon>Metazoa</taxon>
        <taxon>Ecdysozoa</taxon>
        <taxon>Nematoda</taxon>
        <taxon>Chromadorea</taxon>
        <taxon>Rhabditida</taxon>
        <taxon>Spirurina</taxon>
        <taxon>Ascaridomorpha</taxon>
        <taxon>Ascaridoidea</taxon>
        <taxon>Ascarididae</taxon>
        <taxon>Ascaris</taxon>
    </lineage>
</organism>
<dbReference type="AlphaFoldDB" id="A0A0M3IH90"/>
<protein>
    <submittedName>
        <fullName evidence="2">Lipoprotein</fullName>
    </submittedName>
</protein>
<dbReference type="Proteomes" id="UP000036681">
    <property type="component" value="Unplaced"/>
</dbReference>
<keyword evidence="1" id="KW-1185">Reference proteome</keyword>
<name>A0A0M3IH90_ASCLU</name>
<dbReference type="WBParaSite" id="ALUE_0001775301-mRNA-1">
    <property type="protein sequence ID" value="ALUE_0001775301-mRNA-1"/>
    <property type="gene ID" value="ALUE_0001775301"/>
</dbReference>
<evidence type="ECO:0000313" key="1">
    <source>
        <dbReference type="Proteomes" id="UP000036681"/>
    </source>
</evidence>
<sequence>MVLVGCSFEIRLWGNETRGYGSIGDAMKLNSVDAITTTIQLGNFGLSQAGDMHKAEGLCSQSGSGYC</sequence>